<gene>
    <name evidence="2" type="ORF">GPUH_LOCUS17407</name>
</gene>
<evidence type="ECO:0000313" key="4">
    <source>
        <dbReference type="WBParaSite" id="GPUH_0001743001-mRNA-1"/>
    </source>
</evidence>
<reference evidence="2 3" key="2">
    <citation type="submission" date="2018-11" db="EMBL/GenBank/DDBJ databases">
        <authorList>
            <consortium name="Pathogen Informatics"/>
        </authorList>
    </citation>
    <scope>NUCLEOTIDE SEQUENCE [LARGE SCALE GENOMIC DNA]</scope>
</reference>
<feature type="domain" description="BTB" evidence="1">
    <location>
        <begin position="11"/>
        <end position="69"/>
    </location>
</feature>
<evidence type="ECO:0000313" key="3">
    <source>
        <dbReference type="Proteomes" id="UP000271098"/>
    </source>
</evidence>
<dbReference type="Proteomes" id="UP000271098">
    <property type="component" value="Unassembled WGS sequence"/>
</dbReference>
<dbReference type="InterPro" id="IPR000210">
    <property type="entry name" value="BTB/POZ_dom"/>
</dbReference>
<dbReference type="AlphaFoldDB" id="A0A183E8W7"/>
<dbReference type="Pfam" id="PF00651">
    <property type="entry name" value="BTB"/>
    <property type="match status" value="1"/>
</dbReference>
<dbReference type="EMBL" id="UYRT01085137">
    <property type="protein sequence ID" value="VDN29744.1"/>
    <property type="molecule type" value="Genomic_DNA"/>
</dbReference>
<organism evidence="4">
    <name type="scientific">Gongylonema pulchrum</name>
    <dbReference type="NCBI Taxonomy" id="637853"/>
    <lineage>
        <taxon>Eukaryota</taxon>
        <taxon>Metazoa</taxon>
        <taxon>Ecdysozoa</taxon>
        <taxon>Nematoda</taxon>
        <taxon>Chromadorea</taxon>
        <taxon>Rhabditida</taxon>
        <taxon>Spirurina</taxon>
        <taxon>Spiruromorpha</taxon>
        <taxon>Spiruroidea</taxon>
        <taxon>Gongylonematidae</taxon>
        <taxon>Gongylonema</taxon>
    </lineage>
</organism>
<reference evidence="4" key="1">
    <citation type="submission" date="2016-06" db="UniProtKB">
        <authorList>
            <consortium name="WormBaseParasite"/>
        </authorList>
    </citation>
    <scope>IDENTIFICATION</scope>
</reference>
<keyword evidence="3" id="KW-1185">Reference proteome</keyword>
<dbReference type="InterPro" id="IPR011333">
    <property type="entry name" value="SKP1/BTB/POZ_sf"/>
</dbReference>
<accession>A0A183E8W7</accession>
<dbReference type="SUPFAM" id="SSF54695">
    <property type="entry name" value="POZ domain"/>
    <property type="match status" value="1"/>
</dbReference>
<name>A0A183E8W7_9BILA</name>
<evidence type="ECO:0000313" key="2">
    <source>
        <dbReference type="EMBL" id="VDN29744.1"/>
    </source>
</evidence>
<dbReference type="WBParaSite" id="GPUH_0001743001-mRNA-1">
    <property type="protein sequence ID" value="GPUH_0001743001-mRNA-1"/>
    <property type="gene ID" value="GPUH_0001743001"/>
</dbReference>
<proteinExistence type="predicted"/>
<dbReference type="OrthoDB" id="5868959at2759"/>
<protein>
    <submittedName>
        <fullName evidence="4">BTB domain-containing protein</fullName>
    </submittedName>
</protein>
<dbReference type="Gene3D" id="3.30.710.10">
    <property type="entry name" value="Potassium Channel Kv1.1, Chain A"/>
    <property type="match status" value="1"/>
</dbReference>
<evidence type="ECO:0000259" key="1">
    <source>
        <dbReference type="Pfam" id="PF00651"/>
    </source>
</evidence>
<sequence length="126" mass="14928">MRTDFWDDLSSAESIVFEDIPYNVGCDVLKWMYTDELNGQADIHYLMEIYTAAMKLHLVDLQKKCELILYGRIDGDNCLLLYEFAARNDLERLREETGRVVKVRWKQFEDDFANLPAPILYRLVKR</sequence>